<keyword evidence="3 10" id="KW-0251">Elongation factor</keyword>
<accession>A0A431VD87</accession>
<name>A0A431VD87_9PROT</name>
<dbReference type="Gene3D" id="3.30.70.870">
    <property type="entry name" value="Elongation Factor G (Translational Gtpase), domain 3"/>
    <property type="match status" value="1"/>
</dbReference>
<dbReference type="InterPro" id="IPR000640">
    <property type="entry name" value="EFG_V-like"/>
</dbReference>
<feature type="domain" description="Translation elongation factor EFG/EF2" evidence="9">
    <location>
        <begin position="461"/>
        <end position="578"/>
    </location>
</feature>
<dbReference type="AlphaFoldDB" id="A0A431VD87"/>
<feature type="region of interest" description="Disordered" evidence="7">
    <location>
        <begin position="365"/>
        <end position="386"/>
    </location>
</feature>
<keyword evidence="2" id="KW-0547">Nucleotide-binding</keyword>
<dbReference type="Proteomes" id="UP000277007">
    <property type="component" value="Unassembled WGS sequence"/>
</dbReference>
<evidence type="ECO:0000259" key="8">
    <source>
        <dbReference type="SMART" id="SM00838"/>
    </source>
</evidence>
<dbReference type="InterPro" id="IPR020568">
    <property type="entry name" value="Ribosomal_Su5_D2-typ_SF"/>
</dbReference>
<keyword evidence="5" id="KW-0342">GTP-binding</keyword>
<dbReference type="GO" id="GO:0032790">
    <property type="term" value="P:ribosome disassembly"/>
    <property type="evidence" value="ECO:0007669"/>
    <property type="project" value="TreeGrafter"/>
</dbReference>
<sequence length="681" mass="73305">MPHNTLRTARCAALVGPYLAGKTTLLESLLFAAGAITRKGSVRDGNSVGDSAPEAKARKMTTEVNAACFDYLGERWSVLDCPGSVELVCESQNALMAADVAVVVAEAAPDKAVLLAPLFKFLDDRRIPHILFINKIDALGDQSVRAVVAAYQAVSARKLVLRAVPMREGGTVTGLVDLVSERAWRFNPHKPSNLVPLPDALKADEGEARRAMLESIADFDDALLEKLLEDMAPDPGEVYDSMAHELADDLIVPVFFGSAENDNGVRRLLKALRHEGPEVAVTAARVDAPPSGTTAVQVVKTLTGSHAGKLSLARVWRGEVTDGMSLGGERVSGIFRPFGHEMTKIPSAKAGDLVALGRLERVTTGDRLTDGGRGNHGAPTDWPERPTPVHGLALHAEHRNDDVKLSSAIQKLTEEDPSLILETAPDSGELVLWGQGDIHLRIAMDRLRSKHNVAVKGVAPQIPYRETIRKGTSHHARFKRQTGGHGQFADIQIAIRPLPRGSGIQFEDAVVGGAVPRQFIGSVEAGIREAAARGPLGFPLVDVVVTLTGGQFHAVDSSDMAFKTVARQAMAEALPACDPVLLEPLLTVTIAVPSDFTPKIQRLVSGRRGQLMGFDARPGWPGWDEVQASLPQAEMQDLIVELRSLSLGVGTYVWRFDRLQEALGRAADRAIDQRRETLAAQ</sequence>
<dbReference type="Pfam" id="PF03764">
    <property type="entry name" value="EFG_IV"/>
    <property type="match status" value="1"/>
</dbReference>
<gene>
    <name evidence="10" type="ORF">EJ903_18400</name>
</gene>
<dbReference type="InterPro" id="IPR000795">
    <property type="entry name" value="T_Tr_GTP-bd_dom"/>
</dbReference>
<feature type="domain" description="Elongation factor EFG" evidence="8">
    <location>
        <begin position="580"/>
        <end position="670"/>
    </location>
</feature>
<dbReference type="Gene3D" id="2.40.30.10">
    <property type="entry name" value="Translation factors"/>
    <property type="match status" value="1"/>
</dbReference>
<organism evidence="10 11">
    <name type="scientific">Azospirillum griseum</name>
    <dbReference type="NCBI Taxonomy" id="2496639"/>
    <lineage>
        <taxon>Bacteria</taxon>
        <taxon>Pseudomonadati</taxon>
        <taxon>Pseudomonadota</taxon>
        <taxon>Alphaproteobacteria</taxon>
        <taxon>Rhodospirillales</taxon>
        <taxon>Azospirillaceae</taxon>
        <taxon>Azospirillum</taxon>
    </lineage>
</organism>
<dbReference type="CDD" id="cd04170">
    <property type="entry name" value="EF-G_bact"/>
    <property type="match status" value="1"/>
</dbReference>
<evidence type="ECO:0000259" key="9">
    <source>
        <dbReference type="SMART" id="SM00889"/>
    </source>
</evidence>
<dbReference type="InterPro" id="IPR009000">
    <property type="entry name" value="Transl_B-barrel_sf"/>
</dbReference>
<dbReference type="Pfam" id="PF00679">
    <property type="entry name" value="EFG_C"/>
    <property type="match status" value="1"/>
</dbReference>
<evidence type="ECO:0000313" key="11">
    <source>
        <dbReference type="Proteomes" id="UP000277007"/>
    </source>
</evidence>
<dbReference type="Gene3D" id="3.40.50.300">
    <property type="entry name" value="P-loop containing nucleotide triphosphate hydrolases"/>
    <property type="match status" value="1"/>
</dbReference>
<dbReference type="InterPro" id="IPR047872">
    <property type="entry name" value="EFG_IV"/>
</dbReference>
<evidence type="ECO:0000256" key="5">
    <source>
        <dbReference type="ARBA" id="ARBA00023134"/>
    </source>
</evidence>
<evidence type="ECO:0000256" key="1">
    <source>
        <dbReference type="ARBA" id="ARBA00017872"/>
    </source>
</evidence>
<dbReference type="OrthoDB" id="9802948at2"/>
<dbReference type="EMBL" id="RXMA01000020">
    <property type="protein sequence ID" value="RTR17191.1"/>
    <property type="molecule type" value="Genomic_DNA"/>
</dbReference>
<proteinExistence type="predicted"/>
<evidence type="ECO:0000256" key="7">
    <source>
        <dbReference type="SAM" id="MobiDB-lite"/>
    </source>
</evidence>
<dbReference type="PANTHER" id="PTHR43261:SF7">
    <property type="entry name" value="ELONGATION FACTOR G-LIKE PROTEIN"/>
    <property type="match status" value="1"/>
</dbReference>
<dbReference type="CDD" id="cd03713">
    <property type="entry name" value="EFG_mtEFG_C"/>
    <property type="match status" value="1"/>
</dbReference>
<evidence type="ECO:0000313" key="10">
    <source>
        <dbReference type="EMBL" id="RTR17191.1"/>
    </source>
</evidence>
<keyword evidence="4" id="KW-0648">Protein biosynthesis</keyword>
<dbReference type="InterPro" id="IPR027417">
    <property type="entry name" value="P-loop_NTPase"/>
</dbReference>
<protein>
    <recommendedName>
        <fullName evidence="1">Elongation factor G</fullName>
    </recommendedName>
</protein>
<evidence type="ECO:0000256" key="6">
    <source>
        <dbReference type="ARBA" id="ARBA00024731"/>
    </source>
</evidence>
<reference evidence="10 11" key="1">
    <citation type="submission" date="2018-12" db="EMBL/GenBank/DDBJ databases">
        <authorList>
            <person name="Yang Y."/>
        </authorList>
    </citation>
    <scope>NUCLEOTIDE SEQUENCE [LARGE SCALE GENOMIC DNA]</scope>
    <source>
        <strain evidence="10 11">L-25-5w-1</strain>
    </source>
</reference>
<dbReference type="SUPFAM" id="SSF52540">
    <property type="entry name" value="P-loop containing nucleoside triphosphate hydrolases"/>
    <property type="match status" value="1"/>
</dbReference>
<dbReference type="GO" id="GO:0003924">
    <property type="term" value="F:GTPase activity"/>
    <property type="evidence" value="ECO:0007669"/>
    <property type="project" value="InterPro"/>
</dbReference>
<dbReference type="SUPFAM" id="SSF54980">
    <property type="entry name" value="EF-G C-terminal domain-like"/>
    <property type="match status" value="2"/>
</dbReference>
<dbReference type="SMART" id="SM00838">
    <property type="entry name" value="EFG_C"/>
    <property type="match status" value="1"/>
</dbReference>
<dbReference type="InterPro" id="IPR005517">
    <property type="entry name" value="Transl_elong_EFG/EF2_IV"/>
</dbReference>
<dbReference type="CDD" id="cd01434">
    <property type="entry name" value="EFG_mtEFG1_IV"/>
    <property type="match status" value="1"/>
</dbReference>
<dbReference type="InterPro" id="IPR035649">
    <property type="entry name" value="EFG_V"/>
</dbReference>
<evidence type="ECO:0000256" key="4">
    <source>
        <dbReference type="ARBA" id="ARBA00022917"/>
    </source>
</evidence>
<dbReference type="GO" id="GO:0005525">
    <property type="term" value="F:GTP binding"/>
    <property type="evidence" value="ECO:0007669"/>
    <property type="project" value="UniProtKB-KW"/>
</dbReference>
<dbReference type="InterPro" id="IPR041095">
    <property type="entry name" value="EFG_II"/>
</dbReference>
<evidence type="ECO:0000256" key="3">
    <source>
        <dbReference type="ARBA" id="ARBA00022768"/>
    </source>
</evidence>
<evidence type="ECO:0000256" key="2">
    <source>
        <dbReference type="ARBA" id="ARBA00022741"/>
    </source>
</evidence>
<dbReference type="Gene3D" id="3.30.70.240">
    <property type="match status" value="1"/>
</dbReference>
<dbReference type="NCBIfam" id="NF009379">
    <property type="entry name" value="PRK12740.1-3"/>
    <property type="match status" value="1"/>
</dbReference>
<dbReference type="SUPFAM" id="SSF54211">
    <property type="entry name" value="Ribosomal protein S5 domain 2-like"/>
    <property type="match status" value="1"/>
</dbReference>
<dbReference type="GO" id="GO:0003746">
    <property type="term" value="F:translation elongation factor activity"/>
    <property type="evidence" value="ECO:0007669"/>
    <property type="project" value="UniProtKB-KW"/>
</dbReference>
<dbReference type="RefSeq" id="WP_126618168.1">
    <property type="nucleotide sequence ID" value="NZ_JBHUCY010000056.1"/>
</dbReference>
<dbReference type="PANTHER" id="PTHR43261">
    <property type="entry name" value="TRANSLATION ELONGATION FACTOR G-RELATED"/>
    <property type="match status" value="1"/>
</dbReference>
<comment type="caution">
    <text evidence="10">The sequence shown here is derived from an EMBL/GenBank/DDBJ whole genome shotgun (WGS) entry which is preliminary data.</text>
</comment>
<dbReference type="GO" id="GO:0097216">
    <property type="term" value="F:guanosine tetraphosphate binding"/>
    <property type="evidence" value="ECO:0007669"/>
    <property type="project" value="UniProtKB-ARBA"/>
</dbReference>
<dbReference type="Pfam" id="PF14492">
    <property type="entry name" value="EFG_III"/>
    <property type="match status" value="1"/>
</dbReference>
<keyword evidence="11" id="KW-1185">Reference proteome</keyword>
<dbReference type="SUPFAM" id="SSF50447">
    <property type="entry name" value="Translation proteins"/>
    <property type="match status" value="1"/>
</dbReference>
<comment type="function">
    <text evidence="6">Catalyzes the GTP-dependent ribosomal translocation step during translation elongation. During this step, the ribosome changes from the pre-translocational (PRE) to the post-translocational (POST) state as the newly formed A-site-bound peptidyl-tRNA and P-site-bound deacylated tRNA move to the P and E sites, respectively. Catalyzes the coordinated movement of the two tRNA molecules, the mRNA and conformational changes in the ribosome.</text>
</comment>
<dbReference type="InterPro" id="IPR014721">
    <property type="entry name" value="Ribsml_uS5_D2-typ_fold_subgr"/>
</dbReference>
<dbReference type="InterPro" id="IPR035647">
    <property type="entry name" value="EFG_III/V"/>
</dbReference>
<dbReference type="NCBIfam" id="NF009891">
    <property type="entry name" value="PRK13351.1-1"/>
    <property type="match status" value="1"/>
</dbReference>
<dbReference type="Gene3D" id="3.30.230.10">
    <property type="match status" value="1"/>
</dbReference>
<dbReference type="SMART" id="SM00889">
    <property type="entry name" value="EFG_IV"/>
    <property type="match status" value="1"/>
</dbReference>
<dbReference type="Pfam" id="PF00009">
    <property type="entry name" value="GTP_EFTU"/>
    <property type="match status" value="1"/>
</dbReference>